<dbReference type="Proteomes" id="UP000485085">
    <property type="component" value="Unassembled WGS sequence"/>
</dbReference>
<dbReference type="EMBL" id="JRRF01000008">
    <property type="protein sequence ID" value="KII05764.1"/>
    <property type="molecule type" value="Genomic_DNA"/>
</dbReference>
<dbReference type="Proteomes" id="UP000439817">
    <property type="component" value="Chromosome"/>
</dbReference>
<evidence type="ECO:0000313" key="27">
    <source>
        <dbReference type="EMBL" id="SWF74395.1"/>
    </source>
</evidence>
<dbReference type="EMBL" id="NCMJ01000084">
    <property type="protein sequence ID" value="PLE26879.1"/>
    <property type="molecule type" value="Genomic_DNA"/>
</dbReference>
<evidence type="ECO:0000313" key="24">
    <source>
        <dbReference type="EMBL" id="STU89736.1"/>
    </source>
</evidence>
<evidence type="ECO:0000313" key="8">
    <source>
        <dbReference type="EMBL" id="MDP0967683.1"/>
    </source>
</evidence>
<dbReference type="EMBL" id="SMTN01000002">
    <property type="protein sequence ID" value="TDK06375.1"/>
    <property type="molecule type" value="Genomic_DNA"/>
</dbReference>
<dbReference type="EMBL" id="QRCF01000004">
    <property type="protein sequence ID" value="RDT95308.1"/>
    <property type="molecule type" value="Genomic_DNA"/>
</dbReference>
<evidence type="ECO:0000313" key="12">
    <source>
        <dbReference type="EMBL" id="PLE26879.1"/>
    </source>
</evidence>
<evidence type="ECO:0000313" key="32">
    <source>
        <dbReference type="EMBL" id="TDK06375.1"/>
    </source>
</evidence>
<dbReference type="EMBL" id="UJHH01000017">
    <property type="protein sequence ID" value="SWF74395.1"/>
    <property type="molecule type" value="Genomic_DNA"/>
</dbReference>
<evidence type="ECO:0000313" key="34">
    <source>
        <dbReference type="Proteomes" id="UP000196447"/>
    </source>
</evidence>
<evidence type="ECO:0000313" key="40">
    <source>
        <dbReference type="Proteomes" id="UP000254387"/>
    </source>
</evidence>
<evidence type="ECO:0000313" key="50">
    <source>
        <dbReference type="Proteomes" id="UP000294951"/>
    </source>
</evidence>
<evidence type="ECO:0000313" key="44">
    <source>
        <dbReference type="Proteomes" id="UP000258673"/>
    </source>
</evidence>
<dbReference type="Proteomes" id="UP000259364">
    <property type="component" value="Unassembled WGS sequence"/>
</dbReference>
<dbReference type="EMBL" id="UGLU01000001">
    <property type="protein sequence ID" value="STU50965.1"/>
    <property type="molecule type" value="Genomic_DNA"/>
</dbReference>
<dbReference type="SUPFAM" id="SSF51735">
    <property type="entry name" value="NAD(P)-binding Rossmann-fold domains"/>
    <property type="match status" value="1"/>
</dbReference>
<evidence type="ECO:0000313" key="10">
    <source>
        <dbReference type="EMBL" id="NGN72479.1"/>
    </source>
</evidence>
<reference evidence="37 38" key="5">
    <citation type="submission" date="2018-06" db="EMBL/GenBank/DDBJ databases">
        <authorList>
            <consortium name="Pathogen Informatics"/>
            <person name="Doyle S."/>
        </authorList>
    </citation>
    <scope>NUCLEOTIDE SEQUENCE [LARGE SCALE GENOMIC DNA]</scope>
    <source>
        <strain evidence="25 41">NCTC11679</strain>
        <strain evidence="23 39">NCTC5051</strain>
        <strain evidence="22 38">NCTC5052</strain>
        <strain evidence="24 40">NCTC5053</strain>
        <strain evidence="21 37">NCTC9128</strain>
    </source>
</reference>
<reference evidence="11 34" key="3">
    <citation type="submission" date="2017-03" db="EMBL/GenBank/DDBJ databases">
        <authorList>
            <person name="Fouts D."/>
            <person name="Stalin M.J."/>
            <person name="Chen L."/>
            <person name="Wright M."/>
            <person name="Sutton G."/>
            <person name="Nguyen K."/>
            <person name="Vanduin D."/>
            <person name="Rojas L."/>
            <person name="Hujer A."/>
            <person name="Hujer K."/>
            <person name="Bonomo R."/>
            <person name="Kreiswirth B."/>
            <person name="Adams M."/>
        </authorList>
    </citation>
    <scope>NUCLEOTIDE SEQUENCE [LARGE SCALE GENOMIC DNA]</scope>
    <source>
        <strain evidence="11 34">39383</strain>
    </source>
</reference>
<dbReference type="EMBL" id="PCFF01000033">
    <property type="protein sequence ID" value="PVU60615.1"/>
    <property type="molecule type" value="Genomic_DNA"/>
</dbReference>
<evidence type="ECO:0000313" key="36">
    <source>
        <dbReference type="Proteomes" id="UP000245817"/>
    </source>
</evidence>
<dbReference type="EMBL" id="UKGE01000010">
    <property type="protein sequence ID" value="SXN31616.1"/>
    <property type="molecule type" value="Genomic_DNA"/>
</dbReference>
<keyword evidence="5" id="KW-0812">Transmembrane</keyword>
<evidence type="ECO:0000313" key="43">
    <source>
        <dbReference type="Proteomes" id="UP000258253"/>
    </source>
</evidence>
<evidence type="ECO:0000256" key="2">
    <source>
        <dbReference type="ARBA" id="ARBA00023002"/>
    </source>
</evidence>
<dbReference type="AlphaFoldDB" id="A0A060VHP0"/>
<evidence type="ECO:0000313" key="37">
    <source>
        <dbReference type="Proteomes" id="UP000251088"/>
    </source>
</evidence>
<dbReference type="Proteomes" id="UP000259975">
    <property type="component" value="Unassembled WGS sequence"/>
</dbReference>
<dbReference type="SMART" id="SM00822">
    <property type="entry name" value="PKS_KR"/>
    <property type="match status" value="1"/>
</dbReference>
<dbReference type="EMBL" id="QOHW01000010">
    <property type="protein sequence ID" value="RBZ22130.1"/>
    <property type="molecule type" value="Genomic_DNA"/>
</dbReference>
<reference evidence="17" key="8">
    <citation type="submission" date="2018-08" db="EMBL/GenBank/DDBJ databases">
        <title>Klebsiella pneumoniae genome sequencing and assembly.</title>
        <authorList>
            <person name="Martins R.C.R."/>
            <person name="Perdigao-Neto L.V."/>
            <person name="Costa S.F."/>
            <person name="Levin A.S.S."/>
        </authorList>
    </citation>
    <scope>NUCLEOTIDE SEQUENCE</scope>
    <source>
        <strain evidence="17">BC_5001</strain>
    </source>
</reference>
<reference evidence="10 52" key="16">
    <citation type="submission" date="2020-02" db="EMBL/GenBank/DDBJ databases">
        <title>Klebsiella pneumoniae genome sequencing and assembly.</title>
        <authorList>
            <person name="Starkova P.S."/>
            <person name="Sulyan O.S."/>
            <person name="Likholetova D.V."/>
            <person name="Ageevets V.A."/>
            <person name="Lazareva I.V."/>
            <person name="Sopova J.V."/>
            <person name="Sidorenko S.V."/>
        </authorList>
    </citation>
    <scope>NUCLEOTIDE SEQUENCE [LARGE SCALE GENOMIC DNA]</scope>
    <source>
        <strain evidence="10 52">2429</strain>
    </source>
</reference>
<dbReference type="Proteomes" id="UP000294951">
    <property type="component" value="Unassembled WGS sequence"/>
</dbReference>
<dbReference type="Proteomes" id="UP000258673">
    <property type="component" value="Unassembled WGS sequence"/>
</dbReference>
<reference evidence="19 49" key="11">
    <citation type="submission" date="2018-10" db="EMBL/GenBank/DDBJ databases">
        <authorList>
            <person name="Vanduin D."/>
            <person name="Fouts D."/>
            <person name="Wright M."/>
            <person name="Sutton G."/>
            <person name="Nguyen K."/>
            <person name="Kreiswirth B."/>
            <person name="Chen L."/>
            <person name="Rojas L."/>
            <person name="Hujer A."/>
            <person name="Hujer K."/>
            <person name="Bonomo R."/>
            <person name="Adams M."/>
        </authorList>
    </citation>
    <scope>NUCLEOTIDE SEQUENCE [LARGE SCALE GENOMIC DNA]</scope>
    <source>
        <strain evidence="19 49">CRK0165</strain>
    </source>
</reference>
<evidence type="ECO:0000313" key="17">
    <source>
        <dbReference type="EMBL" id="RBZ22130.1"/>
    </source>
</evidence>
<evidence type="ECO:0000256" key="4">
    <source>
        <dbReference type="SAM" id="MobiDB-lite"/>
    </source>
</evidence>
<evidence type="ECO:0000256" key="1">
    <source>
        <dbReference type="ARBA" id="ARBA00006484"/>
    </source>
</evidence>
<dbReference type="GO" id="GO:0016491">
    <property type="term" value="F:oxidoreductase activity"/>
    <property type="evidence" value="ECO:0007669"/>
    <property type="project" value="UniProtKB-KW"/>
</dbReference>
<evidence type="ECO:0000313" key="31">
    <source>
        <dbReference type="EMBL" id="SYR38966.1"/>
    </source>
</evidence>
<gene>
    <name evidence="24" type="primary">acr1</name>
    <name evidence="25" type="synonym">acr1_1</name>
    <name evidence="21" type="synonym">acr1_2</name>
    <name evidence="11" type="ORF">B5L96_30310</name>
    <name evidence="12" type="ORF">B6I68_15225</name>
    <name evidence="19" type="ORF">BL124_00021620</name>
    <name evidence="13" type="ORF">CP554_21485</name>
    <name evidence="17" type="ORF">DM078_14915</name>
    <name evidence="18" type="ORF">DW286_05450</name>
    <name evidence="32" type="ORF">E1814_02390</name>
    <name evidence="20" type="ORF">EAO17_00895</name>
    <name evidence="10" type="ORF">G4V31_10070</name>
    <name evidence="14" type="ORF">GJJ08_012895</name>
    <name evidence="9" type="ORF">GNF00_19325</name>
    <name evidence="15" type="ORF">H3G96_015020</name>
    <name evidence="16" type="ORF">JMZ77_12345</name>
    <name evidence="7" type="ORF">LS45_10080</name>
    <name evidence="25" type="ORF">NCTC11679_02562</name>
    <name evidence="23" type="ORF">NCTC5051_02556</name>
    <name evidence="22" type="ORF">NCTC5052_01723</name>
    <name evidence="24" type="ORF">NCTC5053_01008</name>
    <name evidence="21" type="ORF">NCTC9128_07037</name>
    <name evidence="8" type="ORF">Q6294_11605</name>
    <name evidence="28" type="ORF">SAMEA3499874_04765</name>
    <name evidence="29" type="ORF">SAMEA3499901_02645</name>
    <name evidence="30" type="ORF">SAMEA3515122_01148</name>
    <name evidence="31" type="ORF">SAMEA3538828_02427</name>
    <name evidence="26" type="ORF">SAMEA3649733_04062</name>
    <name evidence="27" type="ORF">SAMEA3720909_03702</name>
</gene>
<dbReference type="EMBL" id="UKAW01000022">
    <property type="protein sequence ID" value="SXG18857.1"/>
    <property type="molecule type" value="Genomic_DNA"/>
</dbReference>
<evidence type="ECO:0000313" key="38">
    <source>
        <dbReference type="Proteomes" id="UP000254103"/>
    </source>
</evidence>
<sequence>MSVMVITGGTAGAGKATALRFARAGYHVALIARDETGLQETRQACERFGIKTLAISADVVDAGALQRAAAEVETTLGAIDVWINNAMTTVLAPFRQMSEEEFRRVTEVTYLGYVNGTRAALEVMIPRDRGVIIQAGSALAWRSIPLQSAYCGAKAAIRGFTDAVRTELMHEKSHIQLTMVQLPGMNTAQFGWARNKMDQAMQPVPPVYQPEVAAEAIYSVIQRPVNELWVGKSTIQSILGQVFFPRLLDRLMVKKAWEGQFTGQPKSSDQQDDLFTPVRGNHPGHGPFNDGARRKAVTISADLPGKVAAGVGVAVATMALRALFRRSGKRR</sequence>
<evidence type="ECO:0000256" key="3">
    <source>
        <dbReference type="RuleBase" id="RU000363"/>
    </source>
</evidence>
<dbReference type="Proteomes" id="UP000595568">
    <property type="component" value="Chromosome"/>
</dbReference>
<evidence type="ECO:0000313" key="22">
    <source>
        <dbReference type="EMBL" id="STT93333.1"/>
    </source>
</evidence>
<reference evidence="16 55" key="18">
    <citation type="submission" date="2021-01" db="EMBL/GenBank/DDBJ databases">
        <title>Genome sequencing of apramycin resistant K. pneumoniae.</title>
        <authorList>
            <person name="Chen L."/>
            <person name="Kreiswirth B."/>
        </authorList>
    </citation>
    <scope>NUCLEOTIDE SEQUENCE [LARGE SCALE GENOMIC DNA]</scope>
    <source>
        <strain evidence="16 55">59493</strain>
    </source>
</reference>
<accession>A0A4V0GSV2</accession>
<evidence type="ECO:0000313" key="26">
    <source>
        <dbReference type="EMBL" id="SVS28318.1"/>
    </source>
</evidence>
<dbReference type="Proteomes" id="UP000234439">
    <property type="component" value="Unassembled WGS sequence"/>
</dbReference>
<dbReference type="Proteomes" id="UP000251088">
    <property type="component" value="Unassembled WGS sequence"/>
</dbReference>
<keyword evidence="5" id="KW-0472">Membrane</keyword>
<protein>
    <submittedName>
        <fullName evidence="7 24">Dehydrogenase</fullName>
        <ecNumber evidence="24">1.2.1.-</ecNumber>
    </submittedName>
    <submittedName>
        <fullName evidence="9">SDR family NAD(P)-dependent oxidoreductase</fullName>
    </submittedName>
    <submittedName>
        <fullName evidence="8">SDR family oxidoreductase</fullName>
    </submittedName>
</protein>
<evidence type="ECO:0000313" key="7">
    <source>
        <dbReference type="EMBL" id="KII05764.1"/>
    </source>
</evidence>
<dbReference type="GO" id="GO:0016020">
    <property type="term" value="C:membrane"/>
    <property type="evidence" value="ECO:0007669"/>
    <property type="project" value="TreeGrafter"/>
</dbReference>
<dbReference type="EMBL" id="UKUT01000002">
    <property type="protein sequence ID" value="SYH28664.1"/>
    <property type="molecule type" value="Genomic_DNA"/>
</dbReference>
<evidence type="ECO:0000313" key="25">
    <source>
        <dbReference type="EMBL" id="STV59072.1"/>
    </source>
</evidence>
<reference evidence="13 36" key="4">
    <citation type="submission" date="2017-09" db="EMBL/GenBank/DDBJ databases">
        <title>Molecular Epidemiology of Livestock-Associated Methicillin Resistant Staphylococcus aureus (LA-MRSA) and Extended-Spectrum Beta-Lactamase (ESBL)-Producing Enterobacteriaceae in Pigs and Exposed Workers in Cameroon and South Africa.</title>
        <authorList>
            <person name="Founou L."/>
            <person name="Founou R.C."/>
            <person name="Allam M."/>
            <person name="Ismail A."/>
            <person name="Essack S.Y."/>
        </authorList>
    </citation>
    <scope>NUCLEOTIDE SEQUENCE [LARGE SCALE GENOMIC DNA]</scope>
    <source>
        <strain evidence="13 36">HH516E4IA</strain>
    </source>
</reference>
<reference evidence="12 35" key="2">
    <citation type="journal article" date="2017" name="J. Infect. Dis.">
        <title>An Analysis of the Epidemic of Klebsiella pneumoniae Carbapenemase-Producing K. pneumoniae: Convergence of Two Evolutionary Mechanisms Creates the Perfect Storm.</title>
        <authorList>
            <person name="Rojas L.J."/>
            <person name="Weinstock G.M."/>
            <person name="De La Cadena E."/>
            <person name="Diaz L."/>
            <person name="Rios R."/>
            <person name="Hanson B.M."/>
            <person name="Brown J.S."/>
            <person name="Vats P."/>
            <person name="Phillips D.S."/>
            <person name="Nguyen H."/>
            <person name="Hujer K.M."/>
            <person name="Correa A."/>
            <person name="Adams M.D."/>
            <person name="Perez F."/>
            <person name="Sodergren E."/>
            <person name="Narechania A."/>
            <person name="Planet P.J."/>
            <person name="Villegas M.V."/>
            <person name="Bonomo R.A."/>
            <person name="Arias C.A."/>
        </authorList>
    </citation>
    <scope>NUCLEOTIDE SEQUENCE [LARGE SCALE GENOMIC DNA]</scope>
    <source>
        <strain evidence="12 35">COL-Kpn30</strain>
    </source>
</reference>
<dbReference type="Proteomes" id="UP000275975">
    <property type="component" value="Unassembled WGS sequence"/>
</dbReference>
<dbReference type="EMBL" id="JAAKYD010000008">
    <property type="protein sequence ID" value="NGN72479.1"/>
    <property type="molecule type" value="Genomic_DNA"/>
</dbReference>
<dbReference type="EMBL" id="UIXM01000015">
    <property type="protein sequence ID" value="SVS28318.1"/>
    <property type="molecule type" value="Genomic_DNA"/>
</dbReference>
<reference evidence="17" key="7">
    <citation type="submission" date="2018-07" db="EMBL/GenBank/DDBJ databases">
        <authorList>
            <person name="Martins R.C."/>
            <person name="Perdigao-Neto L.V."/>
            <person name="Costa S.F."/>
            <person name="Levin A.S.S."/>
        </authorList>
    </citation>
    <scope>NUCLEOTIDE SEQUENCE</scope>
    <source>
        <strain evidence="17">BC_5001</strain>
    </source>
</reference>
<evidence type="ECO:0000313" key="35">
    <source>
        <dbReference type="Proteomes" id="UP000234439"/>
    </source>
</evidence>
<dbReference type="EMBL" id="RDAM01000001">
    <property type="protein sequence ID" value="RRF04895.1"/>
    <property type="molecule type" value="Genomic_DNA"/>
</dbReference>
<evidence type="ECO:0000313" key="47">
    <source>
        <dbReference type="Proteomes" id="UP000259975"/>
    </source>
</evidence>
<evidence type="ECO:0000313" key="9">
    <source>
        <dbReference type="EMBL" id="MUA41996.1"/>
    </source>
</evidence>
<dbReference type="EMBL" id="CP063008">
    <property type="protein sequence ID" value="QOU54224.1"/>
    <property type="molecule type" value="Genomic_DNA"/>
</dbReference>
<reference evidence="42 43" key="9">
    <citation type="submission" date="2018-08" db="EMBL/GenBank/DDBJ databases">
        <authorList>
            <consortium name="Pathogen Informatics"/>
        </authorList>
    </citation>
    <scope>NUCLEOTIDE SEQUENCE [LARGE SCALE GENOMIC DNA]</scope>
    <source>
        <strain evidence="28 42">EuSCAPE_AT002</strain>
        <strain evidence="29 47">EuSCAPE_AT029</strain>
        <strain evidence="26 46">EuSCAPE_GR114</strain>
        <strain evidence="31 43">EuSCAPE_HU047</strain>
        <strain evidence="30 44">EuSCAPE_IT093</strain>
        <strain evidence="27 45">EuSCAPE_UK014</strain>
    </source>
</reference>
<dbReference type="InterPro" id="IPR020904">
    <property type="entry name" value="Sc_DH/Rdtase_CS"/>
</dbReference>
<evidence type="ECO:0000313" key="20">
    <source>
        <dbReference type="EMBL" id="RRF04895.1"/>
    </source>
</evidence>
<name>A0A060VHP0_KLEPN</name>
<dbReference type="Proteomes" id="UP000254141">
    <property type="component" value="Unassembled WGS sequence"/>
</dbReference>
<evidence type="ECO:0000313" key="13">
    <source>
        <dbReference type="EMBL" id="PVU60615.1"/>
    </source>
</evidence>
<dbReference type="Proteomes" id="UP000257587">
    <property type="component" value="Unassembled WGS sequence"/>
</dbReference>
<dbReference type="InterPro" id="IPR036291">
    <property type="entry name" value="NAD(P)-bd_dom_sf"/>
</dbReference>
<proteinExistence type="inferred from homology"/>
<keyword evidence="5" id="KW-1133">Transmembrane helix</keyword>
<dbReference type="EMBL" id="UGLJ01000002">
    <property type="protein sequence ID" value="STT93333.1"/>
    <property type="molecule type" value="Genomic_DNA"/>
</dbReference>
<evidence type="ECO:0000313" key="41">
    <source>
        <dbReference type="Proteomes" id="UP000255239"/>
    </source>
</evidence>
<evidence type="ECO:0000313" key="28">
    <source>
        <dbReference type="EMBL" id="SXG18857.1"/>
    </source>
</evidence>
<dbReference type="Proteomes" id="UP000532829">
    <property type="component" value="Chromosome"/>
</dbReference>
<dbReference type="Proteomes" id="UP000254103">
    <property type="component" value="Unassembled WGS sequence"/>
</dbReference>
<evidence type="ECO:0000313" key="42">
    <source>
        <dbReference type="Proteomes" id="UP000257587"/>
    </source>
</evidence>
<dbReference type="EMBL" id="JAUUIA010000008">
    <property type="protein sequence ID" value="MDP0967683.1"/>
    <property type="molecule type" value="Genomic_DNA"/>
</dbReference>
<evidence type="ECO:0000313" key="53">
    <source>
        <dbReference type="Proteomes" id="UP000485085"/>
    </source>
</evidence>
<accession>A0A0J2G475</accession>
<dbReference type="PRINTS" id="PR00080">
    <property type="entry name" value="SDRFAMILY"/>
</dbReference>
<evidence type="ECO:0000313" key="23">
    <source>
        <dbReference type="EMBL" id="STU50965.1"/>
    </source>
</evidence>
<dbReference type="Proteomes" id="UP000258253">
    <property type="component" value="Unassembled WGS sequence"/>
</dbReference>
<evidence type="ECO:0000313" key="16">
    <source>
        <dbReference type="EMBL" id="QQZ73886.1"/>
    </source>
</evidence>
<evidence type="ECO:0000313" key="11">
    <source>
        <dbReference type="EMBL" id="OVF63252.1"/>
    </source>
</evidence>
<evidence type="ECO:0000313" key="30">
    <source>
        <dbReference type="EMBL" id="SYH28664.1"/>
    </source>
</evidence>
<dbReference type="KEGG" id="kpnu:LI86_12220"/>
<dbReference type="KEGG" id="kpne:KU54_012285"/>
<evidence type="ECO:0000256" key="5">
    <source>
        <dbReference type="SAM" id="Phobius"/>
    </source>
</evidence>
<dbReference type="Proteomes" id="UP000259497">
    <property type="component" value="Unassembled WGS sequence"/>
</dbReference>
<evidence type="ECO:0000313" key="52">
    <source>
        <dbReference type="Proteomes" id="UP000479475"/>
    </source>
</evidence>
<evidence type="ECO:0000259" key="6">
    <source>
        <dbReference type="SMART" id="SM00822"/>
    </source>
</evidence>
<organism evidence="24 40">
    <name type="scientific">Klebsiella pneumoniae</name>
    <dbReference type="NCBI Taxonomy" id="573"/>
    <lineage>
        <taxon>Bacteria</taxon>
        <taxon>Pseudomonadati</taxon>
        <taxon>Pseudomonadota</taxon>
        <taxon>Gammaproteobacteria</taxon>
        <taxon>Enterobacterales</taxon>
        <taxon>Enterobacteriaceae</taxon>
        <taxon>Klebsiella/Raoultella group</taxon>
        <taxon>Klebsiella</taxon>
        <taxon>Klebsiella pneumoniae complex</taxon>
    </lineage>
</organism>
<reference evidence="20 48" key="12">
    <citation type="journal article" date="2019" name="Antimicrob. Agents Chemother.">
        <title>Applying Rapid Whole Genome Sequencing to Predict Phenotypic Antimicrobial Susceptibility Testing Results Among Carbapenem-Resistant Klebsiella pneumoniae Clinical Isolates.</title>
        <authorList>
            <person name="Tamma P.D."/>
            <person name="Fan Y."/>
            <person name="Bergman Y."/>
            <person name="Pertea G."/>
            <person name="Kazmi A."/>
            <person name="Lewis S."/>
            <person name="Carroll K.C."/>
            <person name="Schatz M.C."/>
            <person name="Timp W."/>
            <person name="Simner P.J."/>
        </authorList>
    </citation>
    <scope>NUCLEOTIDE SEQUENCE [LARGE SCALE GENOMIC DNA]</scope>
    <source>
        <strain evidence="20 48">KLPN_104</strain>
    </source>
</reference>
<dbReference type="PRINTS" id="PR00081">
    <property type="entry name" value="GDHRDH"/>
</dbReference>
<dbReference type="KEGG" id="kpx:PMK1_04180"/>
<dbReference type="KEGG" id="kpb:FH42_05255"/>
<comment type="similarity">
    <text evidence="1 3">Belongs to the short-chain dehydrogenases/reductases (SDR) family.</text>
</comment>
<dbReference type="Proteomes" id="UP000254387">
    <property type="component" value="Unassembled WGS sequence"/>
</dbReference>
<dbReference type="Proteomes" id="UP000283322">
    <property type="component" value="Unassembled WGS sequence"/>
</dbReference>
<dbReference type="Proteomes" id="UP000254657">
    <property type="component" value="Unassembled WGS sequence"/>
</dbReference>
<dbReference type="InterPro" id="IPR057326">
    <property type="entry name" value="KR_dom"/>
</dbReference>
<feature type="transmembrane region" description="Helical" evidence="5">
    <location>
        <begin position="303"/>
        <end position="324"/>
    </location>
</feature>
<evidence type="ECO:0000313" key="39">
    <source>
        <dbReference type="Proteomes" id="UP000254141"/>
    </source>
</evidence>
<evidence type="ECO:0000313" key="15">
    <source>
        <dbReference type="EMBL" id="QQL31512.1"/>
    </source>
</evidence>
<reference evidence="7 33" key="1">
    <citation type="submission" date="2014-10" db="EMBL/GenBank/DDBJ databases">
        <title>Plasmid movement, recombination, and chromosomal integration amongst multidrug resistant commensal Escherichia coli clones within a single commercial turkey flock.</title>
        <authorList>
            <person name="Lang K."/>
            <person name="Dorn K."/>
            <person name="Danzeisen J."/>
            <person name="Johnson T."/>
        </authorList>
    </citation>
    <scope>NUCLEOTIDE SEQUENCE [LARGE SCALE GENOMIC DNA]</scope>
    <source>
        <strain evidence="7 33">UMNturkey9</strain>
    </source>
</reference>
<dbReference type="PANTHER" id="PTHR44196:SF1">
    <property type="entry name" value="DEHYDROGENASE_REDUCTASE SDR FAMILY MEMBER 7B"/>
    <property type="match status" value="1"/>
</dbReference>
<dbReference type="Proteomes" id="UP000031820">
    <property type="component" value="Unassembled WGS sequence"/>
</dbReference>
<dbReference type="Proteomes" id="UP001244490">
    <property type="component" value="Unassembled WGS sequence"/>
</dbReference>
<evidence type="ECO:0000313" key="33">
    <source>
        <dbReference type="Proteomes" id="UP000031820"/>
    </source>
</evidence>
<dbReference type="EMBL" id="UAWN01000016">
    <property type="protein sequence ID" value="SQC41025.1"/>
    <property type="molecule type" value="Genomic_DNA"/>
</dbReference>
<dbReference type="Pfam" id="PF00106">
    <property type="entry name" value="adh_short"/>
    <property type="match status" value="1"/>
</dbReference>
<reference evidence="15 54" key="17">
    <citation type="submission" date="2020-12" db="EMBL/GenBank/DDBJ databases">
        <title>The complete genome of Klebsiella pneumoniae strain 090374.</title>
        <authorList>
            <person name="Wei L."/>
            <person name="Wen H."/>
            <person name="Liu L."/>
            <person name="Feng Y."/>
            <person name="Zong Z."/>
        </authorList>
    </citation>
    <scope>NUCLEOTIDE SEQUENCE [LARGE SCALE GENOMIC DNA]</scope>
    <source>
        <strain evidence="15 54">WCHKP090374</strain>
    </source>
</reference>
<reference evidence="14 51" key="15">
    <citation type="journal article" date="2020" name="Antibiotics">
        <title>Molecular Typing, Characterization of Antimicrobial Resistance, Virulence Profiling and Analysis of Whole-Genome Sequence of Clinical Klebsiella pneumoniae Isolates.</title>
        <authorList>
            <person name="Shelenkov A."/>
            <person name="Mikhaylova Y."/>
            <person name="Yanushevich Y."/>
            <person name="Samoilov A."/>
            <person name="Petrova L."/>
            <person name="Fomina V."/>
            <person name="Gusarov V."/>
            <person name="Zamyatin M."/>
            <person name="Shagin D."/>
            <person name="Akimkin V."/>
        </authorList>
    </citation>
    <scope>NUCLEOTIDE SEQUENCE [LARGE SCALE GENOMIC DNA]</scope>
    <source>
        <strain evidence="14 51">CriePir120</strain>
    </source>
</reference>
<dbReference type="Proteomes" id="UP000245817">
    <property type="component" value="Unassembled WGS sequence"/>
</dbReference>
<evidence type="ECO:0000313" key="48">
    <source>
        <dbReference type="Proteomes" id="UP000275975"/>
    </source>
</evidence>
<dbReference type="Proteomes" id="UP000255239">
    <property type="component" value="Unassembled WGS sequence"/>
</dbReference>
<dbReference type="EMBL" id="MPYG04000149">
    <property type="protein sequence ID" value="ROG92334.1"/>
    <property type="molecule type" value="Genomic_DNA"/>
</dbReference>
<evidence type="ECO:0000313" key="14">
    <source>
        <dbReference type="EMBL" id="QOU54224.1"/>
    </source>
</evidence>
<dbReference type="EMBL" id="UGMN01000004">
    <property type="protein sequence ID" value="STU89736.1"/>
    <property type="molecule type" value="Genomic_DNA"/>
</dbReference>
<evidence type="ECO:0000313" key="46">
    <source>
        <dbReference type="Proteomes" id="UP000259497"/>
    </source>
</evidence>
<keyword evidence="2 24" id="KW-0560">Oxidoreductase</keyword>
<dbReference type="Gene3D" id="3.40.50.720">
    <property type="entry name" value="NAD(P)-binding Rossmann-like Domain"/>
    <property type="match status" value="1"/>
</dbReference>
<feature type="region of interest" description="Disordered" evidence="4">
    <location>
        <begin position="261"/>
        <end position="292"/>
    </location>
</feature>
<dbReference type="EMBL" id="ULCI01000009">
    <property type="protein sequence ID" value="SYR38966.1"/>
    <property type="molecule type" value="Genomic_DNA"/>
</dbReference>
<evidence type="ECO:0000313" key="49">
    <source>
        <dbReference type="Proteomes" id="UP000283322"/>
    </source>
</evidence>
<evidence type="ECO:0000313" key="19">
    <source>
        <dbReference type="EMBL" id="ROG92334.1"/>
    </source>
</evidence>
<dbReference type="EC" id="1.2.1.-" evidence="24"/>
<dbReference type="PANTHER" id="PTHR44196">
    <property type="entry name" value="DEHYDROGENASE/REDUCTASE SDR FAMILY MEMBER 7B"/>
    <property type="match status" value="1"/>
</dbReference>
<evidence type="ECO:0000313" key="18">
    <source>
        <dbReference type="EMBL" id="RDT95308.1"/>
    </source>
</evidence>
<dbReference type="Proteomes" id="UP000253559">
    <property type="component" value="Unassembled WGS sequence"/>
</dbReference>
<evidence type="ECO:0000313" key="21">
    <source>
        <dbReference type="EMBL" id="SQC41025.1"/>
    </source>
</evidence>
<dbReference type="InterPro" id="IPR002347">
    <property type="entry name" value="SDR_fam"/>
</dbReference>
<evidence type="ECO:0000313" key="51">
    <source>
        <dbReference type="Proteomes" id="UP000439817"/>
    </source>
</evidence>
<dbReference type="EMBL" id="CP066534">
    <property type="protein sequence ID" value="QQL31512.1"/>
    <property type="molecule type" value="Genomic_DNA"/>
</dbReference>
<feature type="domain" description="Ketoreductase" evidence="6">
    <location>
        <begin position="2"/>
        <end position="183"/>
    </location>
</feature>
<dbReference type="PROSITE" id="PS00061">
    <property type="entry name" value="ADH_SHORT"/>
    <property type="match status" value="1"/>
</dbReference>
<dbReference type="RefSeq" id="WP_004151245.1">
    <property type="nucleotide sequence ID" value="NZ_AP018671.1"/>
</dbReference>
<dbReference type="Proteomes" id="UP000479475">
    <property type="component" value="Unassembled WGS sequence"/>
</dbReference>
<reference evidence="8" key="19">
    <citation type="submission" date="2023-07" db="EMBL/GenBank/DDBJ databases">
        <authorList>
            <person name="Peng Z."/>
        </authorList>
    </citation>
    <scope>NUCLEOTIDE SEQUENCE</scope>
    <source>
        <strain evidence="8">KP219</strain>
    </source>
</reference>
<evidence type="ECO:0000313" key="45">
    <source>
        <dbReference type="Proteomes" id="UP000259364"/>
    </source>
</evidence>
<evidence type="ECO:0000313" key="55">
    <source>
        <dbReference type="Proteomes" id="UP000595568"/>
    </source>
</evidence>
<reference evidence="20" key="10">
    <citation type="submission" date="2018-10" db="EMBL/GenBank/DDBJ databases">
        <authorList>
            <person name="Fan Y."/>
            <person name="Timp W."/>
            <person name="Bergman Y."/>
            <person name="Tamma P."/>
            <person name="Simner P."/>
        </authorList>
    </citation>
    <scope>NUCLEOTIDE SEQUENCE</scope>
    <source>
        <strain evidence="20">KLPN_104</strain>
    </source>
</reference>
<reference evidence="18" key="6">
    <citation type="submission" date="2018-07" db="EMBL/GenBank/DDBJ databases">
        <title>Draft genome sequence of Klebsiella pneumoniae K293.</title>
        <authorList>
            <person name="He F."/>
        </authorList>
    </citation>
    <scope>NUCLEOTIDE SEQUENCE</scope>
    <source>
        <strain evidence="18">K293</strain>
    </source>
</reference>
<accession>A0A060VHP0</accession>
<dbReference type="Proteomes" id="UP000196447">
    <property type="component" value="Unassembled WGS sequence"/>
</dbReference>
<dbReference type="NCBIfam" id="NF005495">
    <property type="entry name" value="PRK07109.1"/>
    <property type="match status" value="1"/>
</dbReference>
<dbReference type="EMBL" id="WNPO01000037">
    <property type="protein sequence ID" value="MUA41996.1"/>
    <property type="molecule type" value="Genomic_DNA"/>
</dbReference>
<reference evidence="32 50" key="13">
    <citation type="submission" date="2019-03" db="EMBL/GenBank/DDBJ databases">
        <title>Multidrug-Resistant Klebsiella pneumoniae Clinical Bloodstream Isolates in Shanghai, China.</title>
        <authorList>
            <person name="Wang S."/>
        </authorList>
    </citation>
    <scope>NUCLEOTIDE SEQUENCE [LARGE SCALE GENOMIC DNA]</scope>
    <source>
        <strain evidence="32 50">RJ1071</strain>
    </source>
</reference>
<dbReference type="EMBL" id="NDBK01000128">
    <property type="protein sequence ID" value="OVF63252.1"/>
    <property type="molecule type" value="Genomic_DNA"/>
</dbReference>
<evidence type="ECO:0000313" key="29">
    <source>
        <dbReference type="EMBL" id="SXN31616.1"/>
    </source>
</evidence>
<evidence type="ECO:0000313" key="54">
    <source>
        <dbReference type="Proteomes" id="UP000532829"/>
    </source>
</evidence>
<dbReference type="EMBL" id="UGMG01000001">
    <property type="protein sequence ID" value="STV59072.1"/>
    <property type="molecule type" value="Genomic_DNA"/>
</dbReference>
<dbReference type="EMBL" id="CP068602">
    <property type="protein sequence ID" value="QQZ73886.1"/>
    <property type="molecule type" value="Genomic_DNA"/>
</dbReference>
<reference evidence="9 53" key="14">
    <citation type="submission" date="2019-11" db="EMBL/GenBank/DDBJ databases">
        <title>Emergence of a novel subclone of carbapenem-resistant Klebsiella pneumoniae ST11 with enhanced virulence and transmissibility: a molecular epidemiological, clinical, genomic study.</title>
        <authorList>
            <person name="Zhou K."/>
        </authorList>
    </citation>
    <scope>NUCLEOTIDE SEQUENCE [LARGE SCALE GENOMIC DNA]</scope>
    <source>
        <strain evidence="9 53">KP_38044</strain>
    </source>
</reference>